<protein>
    <submittedName>
        <fullName evidence="2">Uncharacterized protein</fullName>
    </submittedName>
</protein>
<sequence>MRGNVSSYHSCGFQRVTDEVHNRLTRVVGLSATRKRSLLRDCKYFADIEQRARTRGAAAGSAGSAMPSTCLGRRSTNCFNPPHSLTSVLRSVAEFLAAVGRCDDSASCGKKVGCSDWITGHMALERALLVLQLTGSALCMSNNRLDSIRALGSEWEGNRGDACLATPPESSGSGGHRMCETECSGLATGDEAPLTPMEAVTLMKWCASHIEVALELFTAEQQEGKRLWDPRRICSTVLQLLEWFLTTLVCEGLQRCAIDSTADELVLSDLAYNVTRQSLRVLNACLPTSTANDSYSSVASSAVDVAELYIAEPIQQVLLCSQRERWERALALLVETQSWNERLASGADAGTAGASGAGARGEIGVCGRPDGVTMRVLASVPQGILQTFQYILAQHGQWKLCMELWRRCACRGLSHFKAHGDPSELPSHTAALSNSPDLNNVITALAFVNSGAYIPSDGTDSKSTTLLSRLLRLLLTLGVVPQRIFTAAEFASVLRQSFGLQLRNTGENKICSVTDILSPAVVWQATGGQSPRVRAALCLLCFNVSMRSGLVHTLRLEDLYVVASASRQLLQGIASTGVVHAASQTSVSHGGGPGSCCTFTSTLTMEGSDAFATNTFPPIFSAATRRMVVASEGHIVALAEAFLARRCEFLSFGGVFQDSTTQNPTRSPTAIHRALNVTRETGCIRGSGSAVMLYLVSKELMKLLAMTPYVSTLGTTWLAALCALSIGVELGAPRRPFAPGAVAALARAMSKMSLEAGDAGLFEPLVRLAPHLSPFVVGRIVLDRTCRLLSWAHCLQLLPYTLCGSTAQRVLLRRIMSAHHVGFLPSVCHFLSSAALPTKLFSHSAPAYQTDLRTLLLLAERNWQRALWTYQHADDRTQRACAHHVARLVLYAEAWLPRARVHSGDSRALTGRCQFETLFINALRSSEGDRVAEDVLQFCLQRGLWAGGLAFHHAIREADPNLLEANRKIETYTSLLCKGLINHTTLAHTIVDVTRFARMARWSEACAAFVQYSFGDSENTKLCSTAPSHPSSCGYWPTILSVDMPRQLSHLAHTVRYSALCCADIWERALEWVPASSLPLPLHHELLLSQRVGRPTNPTRPISIITNGGAPAPATELPVPLSMSLVQVAMREKLHRVSEPETRASFATVERTLRALRHRGQWEQAVLVCEHALARRCFPHSASAVVVAACLPSWKAAVRCYLHLSQRMRPDTATTALALEACEHGGQWTLSLRILQQCMLTYPRGSAAVAAPRIIDSAVRAALRSGAWVAALPIVRQCRHTHNSCLANTILQTYMQAQQYDDAVNFFYDCVRRGVRPLDESLALVIKASEAVSAEYRDVARFAGVIASTLEDFCHVHGMLLEHVLVVCRGMSSCPRVTVVALAHGHEFTYVRTGALCHRGSAGFSN</sequence>
<gene>
    <name evidence="2" type="ORF">TVY486_0300710</name>
</gene>
<dbReference type="EMBL" id="HE573019">
    <property type="protein sequence ID" value="CCC46878.1"/>
    <property type="molecule type" value="Genomic_DNA"/>
</dbReference>
<dbReference type="InterPro" id="IPR002885">
    <property type="entry name" value="PPR_rpt"/>
</dbReference>
<dbReference type="Gene3D" id="1.25.40.10">
    <property type="entry name" value="Tetratricopeptide repeat domain"/>
    <property type="match status" value="1"/>
</dbReference>
<accession>G0TSF1</accession>
<dbReference type="InterPro" id="IPR011990">
    <property type="entry name" value="TPR-like_helical_dom_sf"/>
</dbReference>
<evidence type="ECO:0000256" key="1">
    <source>
        <dbReference type="PROSITE-ProRule" id="PRU00708"/>
    </source>
</evidence>
<name>G0TSF1_TRYVY</name>
<dbReference type="PROSITE" id="PS51375">
    <property type="entry name" value="PPR"/>
    <property type="match status" value="1"/>
</dbReference>
<feature type="repeat" description="PPR" evidence="1">
    <location>
        <begin position="1283"/>
        <end position="1317"/>
    </location>
</feature>
<proteinExistence type="predicted"/>
<evidence type="ECO:0000313" key="2">
    <source>
        <dbReference type="EMBL" id="CCC46878.1"/>
    </source>
</evidence>
<organism evidence="2">
    <name type="scientific">Trypanosoma vivax (strain Y486)</name>
    <dbReference type="NCBI Taxonomy" id="1055687"/>
    <lineage>
        <taxon>Eukaryota</taxon>
        <taxon>Discoba</taxon>
        <taxon>Euglenozoa</taxon>
        <taxon>Kinetoplastea</taxon>
        <taxon>Metakinetoplastina</taxon>
        <taxon>Trypanosomatida</taxon>
        <taxon>Trypanosomatidae</taxon>
        <taxon>Trypanosoma</taxon>
        <taxon>Duttonella</taxon>
    </lineage>
</organism>
<reference evidence="2" key="1">
    <citation type="journal article" date="2012" name="Proc. Natl. Acad. Sci. U.S.A.">
        <title>Antigenic diversity is generated by distinct evolutionary mechanisms in African trypanosome species.</title>
        <authorList>
            <person name="Jackson A.P."/>
            <person name="Berry A."/>
            <person name="Aslett M."/>
            <person name="Allison H.C."/>
            <person name="Burton P."/>
            <person name="Vavrova-Anderson J."/>
            <person name="Brown R."/>
            <person name="Browne H."/>
            <person name="Corton N."/>
            <person name="Hauser H."/>
            <person name="Gamble J."/>
            <person name="Gilderthorp R."/>
            <person name="Marcello L."/>
            <person name="McQuillan J."/>
            <person name="Otto T.D."/>
            <person name="Quail M.A."/>
            <person name="Sanders M.J."/>
            <person name="van Tonder A."/>
            <person name="Ginger M.L."/>
            <person name="Field M.C."/>
            <person name="Barry J.D."/>
            <person name="Hertz-Fowler C."/>
            <person name="Berriman M."/>
        </authorList>
    </citation>
    <scope>NUCLEOTIDE SEQUENCE</scope>
    <source>
        <strain evidence="2">Y486</strain>
    </source>
</reference>
<dbReference type="VEuPathDB" id="TriTrypDB:TvY486_0300710"/>